<evidence type="ECO:0000256" key="10">
    <source>
        <dbReference type="ARBA" id="ARBA00032057"/>
    </source>
</evidence>
<keyword evidence="6" id="KW-0963">Cytoplasm</keyword>
<organism evidence="20 21">
    <name type="scientific">Spelaeicoccus albus</name>
    <dbReference type="NCBI Taxonomy" id="1280376"/>
    <lineage>
        <taxon>Bacteria</taxon>
        <taxon>Bacillati</taxon>
        <taxon>Actinomycetota</taxon>
        <taxon>Actinomycetes</taxon>
        <taxon>Micrococcales</taxon>
        <taxon>Brevibacteriaceae</taxon>
        <taxon>Spelaeicoccus</taxon>
    </lineage>
</organism>
<dbReference type="UniPathway" id="UPA00299"/>
<dbReference type="SMART" id="SM00642">
    <property type="entry name" value="Aamy"/>
    <property type="match status" value="1"/>
</dbReference>
<dbReference type="GO" id="GO:0005992">
    <property type="term" value="P:trehalose biosynthetic process"/>
    <property type="evidence" value="ECO:0007669"/>
    <property type="project" value="UniProtKB-UniRule"/>
</dbReference>
<dbReference type="RefSeq" id="WP_179427381.1">
    <property type="nucleotide sequence ID" value="NZ_JACBZP010000001.1"/>
</dbReference>
<dbReference type="Pfam" id="PF00128">
    <property type="entry name" value="Alpha-amylase"/>
    <property type="match status" value="1"/>
</dbReference>
<keyword evidence="7 14" id="KW-0378">Hydrolase</keyword>
<dbReference type="EMBL" id="JACBZP010000001">
    <property type="protein sequence ID" value="NYI67429.1"/>
    <property type="molecule type" value="Genomic_DNA"/>
</dbReference>
<dbReference type="AlphaFoldDB" id="A0A7Z0IH06"/>
<evidence type="ECO:0000313" key="20">
    <source>
        <dbReference type="EMBL" id="NYI67429.1"/>
    </source>
</evidence>
<feature type="domain" description="Glycosyl hydrolase family 13 catalytic" evidence="19">
    <location>
        <begin position="105"/>
        <end position="456"/>
    </location>
</feature>
<evidence type="ECO:0000256" key="1">
    <source>
        <dbReference type="ARBA" id="ARBA00004496"/>
    </source>
</evidence>
<evidence type="ECO:0000256" key="8">
    <source>
        <dbReference type="ARBA" id="ARBA00023277"/>
    </source>
</evidence>
<dbReference type="SUPFAM" id="SSF51445">
    <property type="entry name" value="(Trans)glycosidases"/>
    <property type="match status" value="1"/>
</dbReference>
<evidence type="ECO:0000256" key="11">
    <source>
        <dbReference type="ARBA" id="ARBA00033284"/>
    </source>
</evidence>
<evidence type="ECO:0000256" key="7">
    <source>
        <dbReference type="ARBA" id="ARBA00022801"/>
    </source>
</evidence>
<evidence type="ECO:0000256" key="3">
    <source>
        <dbReference type="ARBA" id="ARBA00008061"/>
    </source>
</evidence>
<comment type="pathway">
    <text evidence="2 14">Glycan biosynthesis; trehalose biosynthesis.</text>
</comment>
<keyword evidence="9 14" id="KW-0326">Glycosidase</keyword>
<evidence type="ECO:0000256" key="6">
    <source>
        <dbReference type="ARBA" id="ARBA00022490"/>
    </source>
</evidence>
<feature type="compositionally biased region" description="Basic and acidic residues" evidence="18">
    <location>
        <begin position="62"/>
        <end position="78"/>
    </location>
</feature>
<keyword evidence="21" id="KW-1185">Reference proteome</keyword>
<evidence type="ECO:0000256" key="17">
    <source>
        <dbReference type="PIRSR" id="PIRSR006337-3"/>
    </source>
</evidence>
<name>A0A7Z0IH06_9MICO</name>
<dbReference type="Gene3D" id="2.60.40.10">
    <property type="entry name" value="Immunoglobulins"/>
    <property type="match status" value="1"/>
</dbReference>
<feature type="region of interest" description="Disordered" evidence="18">
    <location>
        <begin position="62"/>
        <end position="91"/>
    </location>
</feature>
<evidence type="ECO:0000259" key="19">
    <source>
        <dbReference type="SMART" id="SM00642"/>
    </source>
</evidence>
<dbReference type="GO" id="GO:0033942">
    <property type="term" value="F:4-alpha-D-(1-&gt;4)-alpha-D-glucanotrehalose trehalohydrolase activity"/>
    <property type="evidence" value="ECO:0007669"/>
    <property type="project" value="UniProtKB-EC"/>
</dbReference>
<proteinExistence type="inferred from homology"/>
<feature type="binding site" evidence="16">
    <location>
        <begin position="383"/>
        <end position="388"/>
    </location>
    <ligand>
        <name>substrate</name>
    </ligand>
</feature>
<feature type="site" description="Transition state stabilizer" evidence="17">
    <location>
        <position position="384"/>
    </location>
</feature>
<dbReference type="PANTHER" id="PTHR43651">
    <property type="entry name" value="1,4-ALPHA-GLUCAN-BRANCHING ENZYME"/>
    <property type="match status" value="1"/>
</dbReference>
<comment type="caution">
    <text evidence="20">The sequence shown here is derived from an EMBL/GenBank/DDBJ whole genome shotgun (WGS) entry which is preliminary data.</text>
</comment>
<keyword evidence="8" id="KW-0119">Carbohydrate metabolism</keyword>
<protein>
    <recommendedName>
        <fullName evidence="5 13">Malto-oligosyltrehalose trehalohydrolase</fullName>
        <shortName evidence="14">MTHase</shortName>
        <ecNumber evidence="4 13">3.2.1.141</ecNumber>
    </recommendedName>
    <alternativeName>
        <fullName evidence="11 14">4-alpha-D-((1-&gt;4)-alpha-D-glucano)trehalose trehalohydrolase</fullName>
    </alternativeName>
    <alternativeName>
        <fullName evidence="10 14">Maltooligosyl trehalose trehalohydrolase</fullName>
    </alternativeName>
</protein>
<dbReference type="InterPro" id="IPR014756">
    <property type="entry name" value="Ig_E-set"/>
</dbReference>
<evidence type="ECO:0000256" key="18">
    <source>
        <dbReference type="SAM" id="MobiDB-lite"/>
    </source>
</evidence>
<gene>
    <name evidence="20" type="ORF">BJY26_001735</name>
</gene>
<dbReference type="InterPro" id="IPR044901">
    <property type="entry name" value="Trehalose_TreZ_E-set_sf"/>
</dbReference>
<dbReference type="NCBIfam" id="TIGR02402">
    <property type="entry name" value="trehalose_TreZ"/>
    <property type="match status" value="1"/>
</dbReference>
<feature type="active site" description="Nucleophile" evidence="15">
    <location>
        <position position="251"/>
    </location>
</feature>
<dbReference type="Gene3D" id="1.10.10.760">
    <property type="entry name" value="E-set domains of sugar-utilizing enzymes"/>
    <property type="match status" value="1"/>
</dbReference>
<reference evidence="20 21" key="1">
    <citation type="submission" date="2020-07" db="EMBL/GenBank/DDBJ databases">
        <title>Sequencing the genomes of 1000 actinobacteria strains.</title>
        <authorList>
            <person name="Klenk H.-P."/>
        </authorList>
    </citation>
    <scope>NUCLEOTIDE SEQUENCE [LARGE SCALE GENOMIC DNA]</scope>
    <source>
        <strain evidence="20 21">DSM 26341</strain>
    </source>
</reference>
<evidence type="ECO:0000256" key="15">
    <source>
        <dbReference type="PIRSR" id="PIRSR006337-1"/>
    </source>
</evidence>
<comment type="catalytic activity">
    <reaction evidence="12 14">
        <text>hydrolysis of (1-&gt;4)-alpha-D-glucosidic linkage in 4-alpha-D-[(1-&gt;4)-alpha-D-glucanosyl]n trehalose to yield trehalose and (1-&gt;4)-alpha-D-glucan.</text>
        <dbReference type="EC" id="3.2.1.141"/>
    </reaction>
</comment>
<dbReference type="PANTHER" id="PTHR43651:SF11">
    <property type="entry name" value="MALTO-OLIGOSYLTREHALOSE TREHALOHYDROLASE"/>
    <property type="match status" value="1"/>
</dbReference>
<evidence type="ECO:0000256" key="2">
    <source>
        <dbReference type="ARBA" id="ARBA00005199"/>
    </source>
</evidence>
<comment type="similarity">
    <text evidence="3 14">Belongs to the glycosyl hydrolase 13 family.</text>
</comment>
<evidence type="ECO:0000256" key="4">
    <source>
        <dbReference type="ARBA" id="ARBA00012268"/>
    </source>
</evidence>
<comment type="subcellular location">
    <subcellularLocation>
        <location evidence="1 15">Cytoplasm</location>
    </subcellularLocation>
</comment>
<dbReference type="Proteomes" id="UP000539111">
    <property type="component" value="Unassembled WGS sequence"/>
</dbReference>
<dbReference type="InterPro" id="IPR013783">
    <property type="entry name" value="Ig-like_fold"/>
</dbReference>
<feature type="binding site" evidence="16">
    <location>
        <begin position="249"/>
        <end position="254"/>
    </location>
    <ligand>
        <name>substrate</name>
    </ligand>
</feature>
<evidence type="ECO:0000256" key="9">
    <source>
        <dbReference type="ARBA" id="ARBA00023295"/>
    </source>
</evidence>
<dbReference type="SUPFAM" id="SSF81296">
    <property type="entry name" value="E set domains"/>
    <property type="match status" value="1"/>
</dbReference>
<dbReference type="PIRSF" id="PIRSF006337">
    <property type="entry name" value="Trehalose_TreZ"/>
    <property type="match status" value="1"/>
</dbReference>
<evidence type="ECO:0000256" key="16">
    <source>
        <dbReference type="PIRSR" id="PIRSR006337-2"/>
    </source>
</evidence>
<evidence type="ECO:0000256" key="5">
    <source>
        <dbReference type="ARBA" id="ARBA00015938"/>
    </source>
</evidence>
<evidence type="ECO:0000256" key="12">
    <source>
        <dbReference type="ARBA" id="ARBA00034013"/>
    </source>
</evidence>
<dbReference type="InterPro" id="IPR006047">
    <property type="entry name" value="GH13_cat_dom"/>
</dbReference>
<dbReference type="CDD" id="cd02853">
    <property type="entry name" value="E_set_MTHase_like_N"/>
    <property type="match status" value="1"/>
</dbReference>
<evidence type="ECO:0000256" key="14">
    <source>
        <dbReference type="PIRNR" id="PIRNR006337"/>
    </source>
</evidence>
<feature type="active site" description="Proton donor" evidence="15">
    <location>
        <position position="288"/>
    </location>
</feature>
<dbReference type="Gene3D" id="3.20.20.80">
    <property type="entry name" value="Glycosidases"/>
    <property type="match status" value="1"/>
</dbReference>
<feature type="binding site" evidence="16">
    <location>
        <begin position="313"/>
        <end position="317"/>
    </location>
    <ligand>
        <name>substrate</name>
    </ligand>
</feature>
<dbReference type="EC" id="3.2.1.141" evidence="4 13"/>
<dbReference type="CDD" id="cd11325">
    <property type="entry name" value="AmyAc_GTHase"/>
    <property type="match status" value="1"/>
</dbReference>
<sequence>MTDFSVWAPTPDRVRMWTSGAEGERIHDLRRGVGGWWHAADLEALDQVEDYAYLLGDDETRIPDPRSRRQPRGVHEPSRVVAAGPPTGDDAAWRGREPAGSVIYELHIGTFTPDGTFDGAIGKLDYLANLGIDFVELLPVNAFNGMRGWGYDGVLWFAVHEPYGGPDGYRRFVDACHAHGIGVIQDVVYNHLGPSGNYLPRFGPYLSGGPGNTWGESVNLDGPGSDEVRRYIIDNALMWLGEYHVDGLRLDAVHALRDTRATHILEELAAEVGVLQARTGRPLTLIAESDLNDPRLITSREAGGYGLDGQWSDDFHHAVHVAVTGETAGYYADFEPFDAVAKVLRRGFFHDGTYSSFRGRHHGRPIDTLRIPTSRLVVCIQDHDQIGNRAAGDRLHATLGTDEFRFGKLAVAAVLNLSGPFTPMLFMGEEWGAGTPWQFFTSHPEPELAAATAEGRLREFEQMGWDPAIVPDPQAEKTFTDSRLDWTEPDTGDHARLLSLYGELIATRKRLPGLADPRFAAIDVDYDAARRGLLIRRPGALVAANLSGDEHAVRLAPAAADAAAAPDSALPNRALVDEVDDGSRPRIELATTDGFRLSDTEVVLPAWSAAVLSVPPVGGIG</sequence>
<dbReference type="InterPro" id="IPR017853">
    <property type="entry name" value="GH"/>
</dbReference>
<dbReference type="GO" id="GO:0005737">
    <property type="term" value="C:cytoplasm"/>
    <property type="evidence" value="ECO:0007669"/>
    <property type="project" value="UniProtKB-SubCell"/>
</dbReference>
<dbReference type="InterPro" id="IPR012768">
    <property type="entry name" value="Trehalose_TreZ"/>
</dbReference>
<accession>A0A7Z0IH06</accession>
<evidence type="ECO:0000313" key="21">
    <source>
        <dbReference type="Proteomes" id="UP000539111"/>
    </source>
</evidence>
<evidence type="ECO:0000256" key="13">
    <source>
        <dbReference type="NCBIfam" id="TIGR02402"/>
    </source>
</evidence>